<name>A0A2A5WGC7_9GAMM</name>
<sequence length="316" mass="35890">MIKLFMKKSIIVLTCLSMLTVTSLLSAQSSLISRDHPLLSRFPDSVIASVEFDEDINYRLVLSSLQRTRGLVSSEISERLRGDVTKIVYEVSEEFNGQDVYDFFREQLQERNYEELFNCSGRECGSSNYWANDIFRNRILYGPERNQYYLAMRTDPTVEFSPHIALYIITRGNRRLYAYMEIIEVGGAETRIDIANPNNLLERLRERGFVIVPDIEFQEDLALTSESNLSAIVSMLQADPSTQIYLVSHLSDESDIDTLLERSQQRANVLRQLLIGRGINGNRIIARGVGPLAPSCNGGNCEDRVEIVLQQSSAID</sequence>
<feature type="signal peptide" evidence="1">
    <location>
        <begin position="1"/>
        <end position="27"/>
    </location>
</feature>
<dbReference type="InterPro" id="IPR032608">
    <property type="entry name" value="DUF4892"/>
</dbReference>
<organism evidence="2 3">
    <name type="scientific">OM182 bacterium MED-G28</name>
    <dbReference type="NCBI Taxonomy" id="1986256"/>
    <lineage>
        <taxon>Bacteria</taxon>
        <taxon>Pseudomonadati</taxon>
        <taxon>Pseudomonadota</taxon>
        <taxon>Gammaproteobacteria</taxon>
        <taxon>OMG group</taxon>
        <taxon>OM182 clade</taxon>
    </lineage>
</organism>
<keyword evidence="1" id="KW-0732">Signal</keyword>
<dbReference type="EMBL" id="NTJZ01000001">
    <property type="protein sequence ID" value="PDH35317.1"/>
    <property type="molecule type" value="Genomic_DNA"/>
</dbReference>
<gene>
    <name evidence="2" type="ORF">CNF02_00945</name>
</gene>
<dbReference type="Pfam" id="PF16234">
    <property type="entry name" value="DUF4892"/>
    <property type="match status" value="1"/>
</dbReference>
<evidence type="ECO:0000313" key="3">
    <source>
        <dbReference type="Proteomes" id="UP000219329"/>
    </source>
</evidence>
<proteinExistence type="predicted"/>
<dbReference type="Gene3D" id="3.30.1330.60">
    <property type="entry name" value="OmpA-like domain"/>
    <property type="match status" value="1"/>
</dbReference>
<comment type="caution">
    <text evidence="2">The sequence shown here is derived from an EMBL/GenBank/DDBJ whole genome shotgun (WGS) entry which is preliminary data.</text>
</comment>
<feature type="chain" id="PRO_5012901801" description="DUF4892 domain-containing protein" evidence="1">
    <location>
        <begin position="28"/>
        <end position="316"/>
    </location>
</feature>
<evidence type="ECO:0000313" key="2">
    <source>
        <dbReference type="EMBL" id="PDH35317.1"/>
    </source>
</evidence>
<protein>
    <recommendedName>
        <fullName evidence="4">DUF4892 domain-containing protein</fullName>
    </recommendedName>
</protein>
<dbReference type="SUPFAM" id="SSF103088">
    <property type="entry name" value="OmpA-like"/>
    <property type="match status" value="1"/>
</dbReference>
<reference evidence="2 3" key="1">
    <citation type="submission" date="2017-08" db="EMBL/GenBank/DDBJ databases">
        <title>Fine stratification of microbial communities through a metagenomic profile of the photic zone.</title>
        <authorList>
            <person name="Haro-Moreno J.M."/>
            <person name="Lopez-Perez M."/>
            <person name="De La Torre J."/>
            <person name="Picazo A."/>
            <person name="Camacho A."/>
            <person name="Rodriguez-Valera F."/>
        </authorList>
    </citation>
    <scope>NUCLEOTIDE SEQUENCE [LARGE SCALE GENOMIC DNA]</scope>
    <source>
        <strain evidence="2">MED-G28</strain>
    </source>
</reference>
<evidence type="ECO:0000256" key="1">
    <source>
        <dbReference type="SAM" id="SignalP"/>
    </source>
</evidence>
<dbReference type="Proteomes" id="UP000219329">
    <property type="component" value="Unassembled WGS sequence"/>
</dbReference>
<evidence type="ECO:0008006" key="4">
    <source>
        <dbReference type="Google" id="ProtNLM"/>
    </source>
</evidence>
<dbReference type="InterPro" id="IPR036737">
    <property type="entry name" value="OmpA-like_sf"/>
</dbReference>
<dbReference type="AlphaFoldDB" id="A0A2A5WGC7"/>
<accession>A0A2A5WGC7</accession>